<evidence type="ECO:0000313" key="4">
    <source>
        <dbReference type="WBParaSite" id="GPLIN_001122900"/>
    </source>
</evidence>
<dbReference type="PANTHER" id="PTHR22744">
    <property type="entry name" value="HELIX LOOP HELIX PROTEIN 21-RELATED"/>
    <property type="match status" value="1"/>
</dbReference>
<dbReference type="PANTHER" id="PTHR22744:SF17">
    <property type="entry name" value="BTB DOMAIN-CONTAINING PROTEIN"/>
    <property type="match status" value="1"/>
</dbReference>
<dbReference type="Proteomes" id="UP000050741">
    <property type="component" value="Unassembled WGS sequence"/>
</dbReference>
<feature type="domain" description="BTB" evidence="2">
    <location>
        <begin position="206"/>
        <end position="269"/>
    </location>
</feature>
<sequence>MPGRPFVKKKLREVFKLDEIKVRSEYMDAGEMEVVCSYLEIPEGSVYTYKSQKYTFGCLPWQLELHRHYRSGILGDGKAKQVIKVALVCSFSDPAEWTAKVTGTLTMKKWREKMPKCSNSQNLDEHKEIFSRKFTTSCNTLHFCKEFPLPLASDGTAGVGGAFGAAADTSAYVKNKRVKFKLEFILHNVRKSFFPILDFNKPSASSNAVVKVGNDGKHKYHVNKELLSLFSEGFERMFNSEGFREQRTQEVELKSATPDVFLEFLRMIYPSHKRPSVVNVRGLLELARMYFIPTVTAQCEQCLLQVAEAEMPVGERLKLADEYGLLRLKASIMQKTDPNALRDIQGLHQDTLSMLVRKLQNRDKLQREKEQKRKDASSEPMEVDGKQGSSGGHHGTGATRPVRHSRRHVRFDTTRRH</sequence>
<evidence type="ECO:0000256" key="1">
    <source>
        <dbReference type="SAM" id="MobiDB-lite"/>
    </source>
</evidence>
<reference evidence="3" key="2">
    <citation type="submission" date="2014-05" db="EMBL/GenBank/DDBJ databases">
        <title>The genome and life-stage specific transcriptomes of Globodera pallida elucidate key aspects of plant parasitism by a cyst nematode.</title>
        <authorList>
            <person name="Cotton J.A."/>
            <person name="Lilley C.J."/>
            <person name="Jones L.M."/>
            <person name="Kikuchi T."/>
            <person name="Reid A.J."/>
            <person name="Thorpe P."/>
            <person name="Tsai I.J."/>
            <person name="Beasley H."/>
            <person name="Blok V."/>
            <person name="Cock P.J.A."/>
            <person name="Van den Akker S.E."/>
            <person name="Holroyd N."/>
            <person name="Hunt M."/>
            <person name="Mantelin S."/>
            <person name="Naghra H."/>
            <person name="Pain A."/>
            <person name="Palomares-Rius J.E."/>
            <person name="Zarowiecki M."/>
            <person name="Berriman M."/>
            <person name="Jones J.T."/>
            <person name="Urwin P.E."/>
        </authorList>
    </citation>
    <scope>NUCLEOTIDE SEQUENCE [LARGE SCALE GENOMIC DNA]</scope>
    <source>
        <strain evidence="3">Lindley</strain>
    </source>
</reference>
<dbReference type="OrthoDB" id="5839315at2759"/>
<organism evidence="3 4">
    <name type="scientific">Globodera pallida</name>
    <name type="common">Potato cyst nematode worm</name>
    <name type="synonym">Heterodera pallida</name>
    <dbReference type="NCBI Taxonomy" id="36090"/>
    <lineage>
        <taxon>Eukaryota</taxon>
        <taxon>Metazoa</taxon>
        <taxon>Ecdysozoa</taxon>
        <taxon>Nematoda</taxon>
        <taxon>Chromadorea</taxon>
        <taxon>Rhabditida</taxon>
        <taxon>Tylenchina</taxon>
        <taxon>Tylenchomorpha</taxon>
        <taxon>Tylenchoidea</taxon>
        <taxon>Heteroderidae</taxon>
        <taxon>Heteroderinae</taxon>
        <taxon>Globodera</taxon>
    </lineage>
</organism>
<feature type="region of interest" description="Disordered" evidence="1">
    <location>
        <begin position="359"/>
        <end position="417"/>
    </location>
</feature>
<reference evidence="3" key="1">
    <citation type="submission" date="2013-12" db="EMBL/GenBank/DDBJ databases">
        <authorList>
            <person name="Aslett M."/>
        </authorList>
    </citation>
    <scope>NUCLEOTIDE SEQUENCE [LARGE SCALE GENOMIC DNA]</scope>
    <source>
        <strain evidence="3">Lindley</strain>
    </source>
</reference>
<feature type="compositionally biased region" description="Basic and acidic residues" evidence="1">
    <location>
        <begin position="360"/>
        <end position="377"/>
    </location>
</feature>
<evidence type="ECO:0000259" key="2">
    <source>
        <dbReference type="PROSITE" id="PS50097"/>
    </source>
</evidence>
<evidence type="ECO:0000313" key="3">
    <source>
        <dbReference type="Proteomes" id="UP000050741"/>
    </source>
</evidence>
<dbReference type="Gene3D" id="3.30.710.10">
    <property type="entry name" value="Potassium Channel Kv1.1, Chain A"/>
    <property type="match status" value="1"/>
</dbReference>
<dbReference type="PROSITE" id="PS50097">
    <property type="entry name" value="BTB"/>
    <property type="match status" value="1"/>
</dbReference>
<dbReference type="CDD" id="cd18186">
    <property type="entry name" value="BTB_POZ_ZBTB_KLHL-like"/>
    <property type="match status" value="1"/>
</dbReference>
<proteinExistence type="predicted"/>
<name>A0A183CEC5_GLOPA</name>
<dbReference type="SMART" id="SM00225">
    <property type="entry name" value="BTB"/>
    <property type="match status" value="1"/>
</dbReference>
<dbReference type="WBParaSite" id="GPLIN_001122900">
    <property type="protein sequence ID" value="GPLIN_001122900"/>
    <property type="gene ID" value="GPLIN_001122900"/>
</dbReference>
<protein>
    <submittedName>
        <fullName evidence="4">BTB domain-containing protein</fullName>
    </submittedName>
</protein>
<dbReference type="InterPro" id="IPR011333">
    <property type="entry name" value="SKP1/BTB/POZ_sf"/>
</dbReference>
<reference evidence="4" key="3">
    <citation type="submission" date="2016-06" db="UniProtKB">
        <authorList>
            <consortium name="WormBaseParasite"/>
        </authorList>
    </citation>
    <scope>IDENTIFICATION</scope>
</reference>
<dbReference type="Pfam" id="PF00651">
    <property type="entry name" value="BTB"/>
    <property type="match status" value="1"/>
</dbReference>
<dbReference type="SUPFAM" id="SSF54695">
    <property type="entry name" value="POZ domain"/>
    <property type="match status" value="1"/>
</dbReference>
<accession>A0A183CEC5</accession>
<dbReference type="InterPro" id="IPR000210">
    <property type="entry name" value="BTB/POZ_dom"/>
</dbReference>
<keyword evidence="3" id="KW-1185">Reference proteome</keyword>
<dbReference type="AlphaFoldDB" id="A0A183CEC5"/>